<name>A0A2W4STM5_9GAMM</name>
<feature type="chain" id="PRO_5016099044" evidence="1">
    <location>
        <begin position="25"/>
        <end position="257"/>
    </location>
</feature>
<keyword evidence="1" id="KW-0732">Signal</keyword>
<reference evidence="2 3" key="1">
    <citation type="journal article" date="2018" name="Aquat. Microb. Ecol.">
        <title>Gammaproteobacterial methanotrophs dominate.</title>
        <authorList>
            <person name="Rissanen A.J."/>
            <person name="Saarenheimo J."/>
            <person name="Tiirola M."/>
            <person name="Peura S."/>
            <person name="Aalto S.L."/>
            <person name="Karvinen A."/>
            <person name="Nykanen H."/>
        </authorList>
    </citation>
    <scope>NUCLEOTIDE SEQUENCE [LARGE SCALE GENOMIC DNA]</scope>
    <source>
        <strain evidence="2">AMbin10</strain>
    </source>
</reference>
<comment type="caution">
    <text evidence="2">The sequence shown here is derived from an EMBL/GenBank/DDBJ whole genome shotgun (WGS) entry which is preliminary data.</text>
</comment>
<evidence type="ECO:0000313" key="3">
    <source>
        <dbReference type="Proteomes" id="UP000249396"/>
    </source>
</evidence>
<proteinExistence type="predicted"/>
<evidence type="ECO:0000313" key="2">
    <source>
        <dbReference type="EMBL" id="PZN76004.1"/>
    </source>
</evidence>
<dbReference type="EMBL" id="QJPH01000369">
    <property type="protein sequence ID" value="PZN76004.1"/>
    <property type="molecule type" value="Genomic_DNA"/>
</dbReference>
<feature type="signal peptide" evidence="1">
    <location>
        <begin position="1"/>
        <end position="24"/>
    </location>
</feature>
<gene>
    <name evidence="2" type="ORF">DM484_17480</name>
</gene>
<protein>
    <submittedName>
        <fullName evidence="2">Uncharacterized protein</fullName>
    </submittedName>
</protein>
<evidence type="ECO:0000256" key="1">
    <source>
        <dbReference type="SAM" id="SignalP"/>
    </source>
</evidence>
<accession>A0A2W4STM5</accession>
<dbReference type="Proteomes" id="UP000249396">
    <property type="component" value="Unassembled WGS sequence"/>
</dbReference>
<organism evidence="2 3">
    <name type="scientific">Candidatus Methylumidiphilus alinenensis</name>
    <dbReference type="NCBI Taxonomy" id="2202197"/>
    <lineage>
        <taxon>Bacteria</taxon>
        <taxon>Pseudomonadati</taxon>
        <taxon>Pseudomonadota</taxon>
        <taxon>Gammaproteobacteria</taxon>
        <taxon>Methylococcales</taxon>
        <taxon>Candidatus Methylumidiphilus</taxon>
    </lineage>
</organism>
<sequence length="257" mass="28670">MMYKSNLAEFLTVTLALMSVSASAVCVRNNLLLWNYEGSIGEKYRVKMTLVFGGNDVNGVYFYANQLKDIQLKGRITNGTNIVLDELDAAGKVVARFDGNFPDHNGNEKLECEVIVGTWRKLDTPETLPIYLSWHDSTDGTLKNRYGAAGVRNDSLINQNALLFWNAVKHGDKNTVASFIAYPTKVSISGRMRRINSPKELTANYDAIFSPRYREAITNALPHNMFVNSQGVMLGNGEVWFGSDGKVKRLNNDMTGR</sequence>
<dbReference type="AlphaFoldDB" id="A0A2W4STM5"/>